<dbReference type="AlphaFoldDB" id="A0A517YH90"/>
<feature type="signal peptide" evidence="2">
    <location>
        <begin position="1"/>
        <end position="27"/>
    </location>
</feature>
<reference evidence="4 5" key="1">
    <citation type="submission" date="2019-02" db="EMBL/GenBank/DDBJ databases">
        <title>Deep-cultivation of Planctomycetes and their phenomic and genomic characterization uncovers novel biology.</title>
        <authorList>
            <person name="Wiegand S."/>
            <person name="Jogler M."/>
            <person name="Boedeker C."/>
            <person name="Pinto D."/>
            <person name="Vollmers J."/>
            <person name="Rivas-Marin E."/>
            <person name="Kohn T."/>
            <person name="Peeters S.H."/>
            <person name="Heuer A."/>
            <person name="Rast P."/>
            <person name="Oberbeckmann S."/>
            <person name="Bunk B."/>
            <person name="Jeske O."/>
            <person name="Meyerdierks A."/>
            <person name="Storesund J.E."/>
            <person name="Kallscheuer N."/>
            <person name="Luecker S."/>
            <person name="Lage O.M."/>
            <person name="Pohl T."/>
            <person name="Merkel B.J."/>
            <person name="Hornburger P."/>
            <person name="Mueller R.-W."/>
            <person name="Bruemmer F."/>
            <person name="Labrenz M."/>
            <person name="Spormann A.M."/>
            <person name="Op den Camp H."/>
            <person name="Overmann J."/>
            <person name="Amann R."/>
            <person name="Jetten M.S.M."/>
            <person name="Mascher T."/>
            <person name="Medema M.H."/>
            <person name="Devos D.P."/>
            <person name="Kaster A.-K."/>
            <person name="Ovreas L."/>
            <person name="Rohde M."/>
            <person name="Galperin M.Y."/>
            <person name="Jogler C."/>
        </authorList>
    </citation>
    <scope>NUCLEOTIDE SEQUENCE [LARGE SCALE GENOMIC DNA]</scope>
    <source>
        <strain evidence="4 5">ETA_A8</strain>
    </source>
</reference>
<dbReference type="PANTHER" id="PTHR42776:SF27">
    <property type="entry name" value="DIPEPTIDYL PEPTIDASE FAMILY MEMBER 6"/>
    <property type="match status" value="1"/>
</dbReference>
<dbReference type="InterPro" id="IPR029058">
    <property type="entry name" value="AB_hydrolase_fold"/>
</dbReference>
<dbReference type="Proteomes" id="UP000315017">
    <property type="component" value="Chromosome"/>
</dbReference>
<proteinExistence type="predicted"/>
<feature type="domain" description="Peptidase S9 prolyl oligopeptidase catalytic" evidence="3">
    <location>
        <begin position="436"/>
        <end position="650"/>
    </location>
</feature>
<dbReference type="Gene3D" id="2.120.10.30">
    <property type="entry name" value="TolB, C-terminal domain"/>
    <property type="match status" value="1"/>
</dbReference>
<dbReference type="Gene3D" id="3.40.50.1820">
    <property type="entry name" value="alpha/beta hydrolase"/>
    <property type="match status" value="1"/>
</dbReference>
<dbReference type="PANTHER" id="PTHR42776">
    <property type="entry name" value="SERINE PEPTIDASE S9 FAMILY MEMBER"/>
    <property type="match status" value="1"/>
</dbReference>
<dbReference type="GO" id="GO:0006508">
    <property type="term" value="P:proteolysis"/>
    <property type="evidence" value="ECO:0007669"/>
    <property type="project" value="InterPro"/>
</dbReference>
<sequence length="689" mass="76377" precursor="true">MMRRLLFVALPLVLAAICLQSSCSSIAAAQGAAAEVPLIPRARFFGNPEKARARLSHDGKRLAYVAPVEGVLNVWASPDDNPANAKPITFDKHRGVVSYMWAYTNKHILYTQDKNGDEDNHVYAINLDTGKITDLTPIEKIAAQIEGFSENFPEEILVGINDRGERHYHDIYKININTAEKKLVKLNPGFAGFLIDDNYEVRLAMNFSPTGGQVYLQPDGMDGWKPFMEIGVADAMTTSPAGFNKEGDKLYMLDSRGRNTAALKLMTIKTGESELLAENDRADISGALAHPTKKTVQAVSYTFTRTDWKILDPAIQPDFDYLKTVTDGELQITGRTLDDTRWSVAYVMDNGPVQFYIYDRAPNRKVTYLFSSNRELEKLPLVKMHPQVIKSRDGLELVSYLTLPKGSDADGDGRPNEPLPMVLNVHGGPWARDDWGYDPEHQLLANRGYAVLAVNYRGSTGFGKEFINAADKEWAGKMHNDLIDAVNWVVDNKIARKDKVAIMGGSYGGYATLVGLTFTPDVFACGVDVVGPSSLITLLSNPPPYWMPFMPVMKVRVGDHQSEEGKKFLESRSPLLMVDKIQRPLLIGQGANDPRVKQPEADQIVKAMNERKIPVTYVLFHDEGHGFSRPPNRFAFYAITEAFLAQNLGGRFEPIGDAFTGADFSVPSGDDQVPGLTEKLKARPMRAAK</sequence>
<evidence type="ECO:0000259" key="3">
    <source>
        <dbReference type="Pfam" id="PF00326"/>
    </source>
</evidence>
<evidence type="ECO:0000256" key="2">
    <source>
        <dbReference type="SAM" id="SignalP"/>
    </source>
</evidence>
<name>A0A517YH90_9BACT</name>
<evidence type="ECO:0000256" key="1">
    <source>
        <dbReference type="ARBA" id="ARBA00022801"/>
    </source>
</evidence>
<dbReference type="InterPro" id="IPR001375">
    <property type="entry name" value="Peptidase_S9_cat"/>
</dbReference>
<protein>
    <submittedName>
        <fullName evidence="4">Prolyl tripeptidyl peptidase</fullName>
        <ecNumber evidence="4">3.4.14.12</ecNumber>
    </submittedName>
</protein>
<evidence type="ECO:0000313" key="5">
    <source>
        <dbReference type="Proteomes" id="UP000315017"/>
    </source>
</evidence>
<dbReference type="InterPro" id="IPR011042">
    <property type="entry name" value="6-blade_b-propeller_TolB-like"/>
</dbReference>
<keyword evidence="5" id="KW-1185">Reference proteome</keyword>
<dbReference type="SUPFAM" id="SSF53474">
    <property type="entry name" value="alpha/beta-Hydrolases"/>
    <property type="match status" value="1"/>
</dbReference>
<evidence type="ECO:0000313" key="4">
    <source>
        <dbReference type="EMBL" id="QDU29588.1"/>
    </source>
</evidence>
<feature type="chain" id="PRO_5021826834" evidence="2">
    <location>
        <begin position="28"/>
        <end position="689"/>
    </location>
</feature>
<gene>
    <name evidence="4" type="primary">ptpA_2</name>
    <name evidence="4" type="ORF">ETAA8_47020</name>
</gene>
<dbReference type="KEGG" id="aagg:ETAA8_47020"/>
<dbReference type="SUPFAM" id="SSF69304">
    <property type="entry name" value="Tricorn protease N-terminal domain"/>
    <property type="match status" value="1"/>
</dbReference>
<dbReference type="EMBL" id="CP036274">
    <property type="protein sequence ID" value="QDU29588.1"/>
    <property type="molecule type" value="Genomic_DNA"/>
</dbReference>
<dbReference type="Pfam" id="PF00326">
    <property type="entry name" value="Peptidase_S9"/>
    <property type="match status" value="1"/>
</dbReference>
<keyword evidence="2" id="KW-0732">Signal</keyword>
<accession>A0A517YH90</accession>
<dbReference type="GO" id="GO:0004252">
    <property type="term" value="F:serine-type endopeptidase activity"/>
    <property type="evidence" value="ECO:0007669"/>
    <property type="project" value="TreeGrafter"/>
</dbReference>
<dbReference type="EC" id="3.4.14.12" evidence="4"/>
<keyword evidence="1 4" id="KW-0378">Hydrolase</keyword>
<dbReference type="RefSeq" id="WP_202921198.1">
    <property type="nucleotide sequence ID" value="NZ_CP036274.1"/>
</dbReference>
<organism evidence="4 5">
    <name type="scientific">Anatilimnocola aggregata</name>
    <dbReference type="NCBI Taxonomy" id="2528021"/>
    <lineage>
        <taxon>Bacteria</taxon>
        <taxon>Pseudomonadati</taxon>
        <taxon>Planctomycetota</taxon>
        <taxon>Planctomycetia</taxon>
        <taxon>Pirellulales</taxon>
        <taxon>Pirellulaceae</taxon>
        <taxon>Anatilimnocola</taxon>
    </lineage>
</organism>